<dbReference type="PANTHER" id="PTHR45880">
    <property type="entry name" value="RNA-BINDING MOTIF PROTEIN, X-LINKED 2"/>
    <property type="match status" value="1"/>
</dbReference>
<evidence type="ECO:0000256" key="1">
    <source>
        <dbReference type="ARBA" id="ARBA00022884"/>
    </source>
</evidence>
<dbReference type="EMBL" id="ASGP02000006">
    <property type="protein sequence ID" value="KAH9501390.1"/>
    <property type="molecule type" value="Genomic_DNA"/>
</dbReference>
<evidence type="ECO:0000256" key="2">
    <source>
        <dbReference type="PROSITE-ProRule" id="PRU00176"/>
    </source>
</evidence>
<feature type="region of interest" description="Disordered" evidence="3">
    <location>
        <begin position="144"/>
        <end position="170"/>
    </location>
</feature>
<gene>
    <name evidence="5" type="primary">RBM19_1</name>
    <name evidence="5" type="ORF">DERF_012237</name>
</gene>
<dbReference type="Gene3D" id="3.30.70.330">
    <property type="match status" value="1"/>
</dbReference>
<feature type="compositionally biased region" description="Acidic residues" evidence="3">
    <location>
        <begin position="148"/>
        <end position="166"/>
    </location>
</feature>
<dbReference type="InterPro" id="IPR035979">
    <property type="entry name" value="RBD_domain_sf"/>
</dbReference>
<sequence length="202" mass="24005">MSRIFIENLPKNITQDVLQQKFAEKGEITDIQLRQDKRNAFIGYKQPEQAQNAVDYFNRTFIHTSKITVKIVDNYRLNKKVEKLPTISDEKSFVDETKKKKRKKIDPFEEVRNDPEFEDFLRLQRNIDTNNKSKEIWKDDVIANVHGDDDDDNDDDDVGQDEIDEDNHDKTVEKRIKKTFDFHCENSWPTIQDKKITIKRIS</sequence>
<protein>
    <submittedName>
        <fullName evidence="5">RNA-binding protein 19</fullName>
    </submittedName>
</protein>
<dbReference type="Pfam" id="PF00076">
    <property type="entry name" value="RRM_1"/>
    <property type="match status" value="1"/>
</dbReference>
<evidence type="ECO:0000313" key="5">
    <source>
        <dbReference type="EMBL" id="KAH9501390.1"/>
    </source>
</evidence>
<feature type="domain" description="RRM" evidence="4">
    <location>
        <begin position="2"/>
        <end position="74"/>
    </location>
</feature>
<reference evidence="5" key="2">
    <citation type="journal article" date="2022" name="Res Sq">
        <title>Comparative Genomics Reveals Insights into the Divergent Evolution of Astigmatic Mites and Household Pest Adaptations.</title>
        <authorList>
            <person name="Xiong Q."/>
            <person name="Wan A.T.-Y."/>
            <person name="Liu X.-Y."/>
            <person name="Fung C.S.-H."/>
            <person name="Xiao X."/>
            <person name="Malainual N."/>
            <person name="Hou J."/>
            <person name="Wang L."/>
            <person name="Wang M."/>
            <person name="Yang K."/>
            <person name="Cui Y."/>
            <person name="Leung E."/>
            <person name="Nong W."/>
            <person name="Shin S.-K."/>
            <person name="Au S."/>
            <person name="Jeong K.Y."/>
            <person name="Chew F.T."/>
            <person name="Hui J."/>
            <person name="Leung T.F."/>
            <person name="Tungtrongchitr A."/>
            <person name="Zhong N."/>
            <person name="Liu Z."/>
            <person name="Tsui S."/>
        </authorList>
    </citation>
    <scope>NUCLEOTIDE SEQUENCE</scope>
    <source>
        <strain evidence="5">Derf</strain>
        <tissue evidence="5">Whole organism</tissue>
    </source>
</reference>
<keyword evidence="6" id="KW-1185">Reference proteome</keyword>
<evidence type="ECO:0000259" key="4">
    <source>
        <dbReference type="PROSITE" id="PS50102"/>
    </source>
</evidence>
<keyword evidence="1 2" id="KW-0694">RNA-binding</keyword>
<dbReference type="AlphaFoldDB" id="A0A922HP78"/>
<evidence type="ECO:0000313" key="6">
    <source>
        <dbReference type="Proteomes" id="UP000790347"/>
    </source>
</evidence>
<evidence type="ECO:0000256" key="3">
    <source>
        <dbReference type="SAM" id="MobiDB-lite"/>
    </source>
</evidence>
<dbReference type="GO" id="GO:0000398">
    <property type="term" value="P:mRNA splicing, via spliceosome"/>
    <property type="evidence" value="ECO:0007669"/>
    <property type="project" value="TreeGrafter"/>
</dbReference>
<dbReference type="PANTHER" id="PTHR45880:SF2">
    <property type="entry name" value="GLYCINE-RICH RNA-BINDING PROTEIN 4, MITOCHONDRIAL ISOFORM X1"/>
    <property type="match status" value="1"/>
</dbReference>
<dbReference type="GO" id="GO:0005686">
    <property type="term" value="C:U2 snRNP"/>
    <property type="evidence" value="ECO:0007669"/>
    <property type="project" value="TreeGrafter"/>
</dbReference>
<dbReference type="SUPFAM" id="SSF54928">
    <property type="entry name" value="RNA-binding domain, RBD"/>
    <property type="match status" value="1"/>
</dbReference>
<dbReference type="InterPro" id="IPR000504">
    <property type="entry name" value="RRM_dom"/>
</dbReference>
<dbReference type="SMART" id="SM00360">
    <property type="entry name" value="RRM"/>
    <property type="match status" value="1"/>
</dbReference>
<dbReference type="PROSITE" id="PS50102">
    <property type="entry name" value="RRM"/>
    <property type="match status" value="1"/>
</dbReference>
<accession>A0A922HP78</accession>
<organism evidence="5 6">
    <name type="scientific">Dermatophagoides farinae</name>
    <name type="common">American house dust mite</name>
    <dbReference type="NCBI Taxonomy" id="6954"/>
    <lineage>
        <taxon>Eukaryota</taxon>
        <taxon>Metazoa</taxon>
        <taxon>Ecdysozoa</taxon>
        <taxon>Arthropoda</taxon>
        <taxon>Chelicerata</taxon>
        <taxon>Arachnida</taxon>
        <taxon>Acari</taxon>
        <taxon>Acariformes</taxon>
        <taxon>Sarcoptiformes</taxon>
        <taxon>Astigmata</taxon>
        <taxon>Psoroptidia</taxon>
        <taxon>Analgoidea</taxon>
        <taxon>Pyroglyphidae</taxon>
        <taxon>Dermatophagoidinae</taxon>
        <taxon>Dermatophagoides</taxon>
    </lineage>
</organism>
<dbReference type="GO" id="GO:0071011">
    <property type="term" value="C:precatalytic spliceosome"/>
    <property type="evidence" value="ECO:0007669"/>
    <property type="project" value="TreeGrafter"/>
</dbReference>
<reference evidence="5" key="1">
    <citation type="submission" date="2013-05" db="EMBL/GenBank/DDBJ databases">
        <authorList>
            <person name="Yim A.K.Y."/>
            <person name="Chan T.F."/>
            <person name="Ji K.M."/>
            <person name="Liu X.Y."/>
            <person name="Zhou J.W."/>
            <person name="Li R.Q."/>
            <person name="Yang K.Y."/>
            <person name="Li J."/>
            <person name="Li M."/>
            <person name="Law P.T.W."/>
            <person name="Wu Y.L."/>
            <person name="Cai Z.L."/>
            <person name="Qin H."/>
            <person name="Bao Y."/>
            <person name="Leung R.K.K."/>
            <person name="Ng P.K.S."/>
            <person name="Zou J."/>
            <person name="Zhong X.J."/>
            <person name="Ran P.X."/>
            <person name="Zhong N.S."/>
            <person name="Liu Z.G."/>
            <person name="Tsui S.K.W."/>
        </authorList>
    </citation>
    <scope>NUCLEOTIDE SEQUENCE</scope>
    <source>
        <strain evidence="5">Derf</strain>
        <tissue evidence="5">Whole organism</tissue>
    </source>
</reference>
<name>A0A922HP78_DERFA</name>
<comment type="caution">
    <text evidence="5">The sequence shown here is derived from an EMBL/GenBank/DDBJ whole genome shotgun (WGS) entry which is preliminary data.</text>
</comment>
<proteinExistence type="predicted"/>
<dbReference type="InterPro" id="IPR012677">
    <property type="entry name" value="Nucleotide-bd_a/b_plait_sf"/>
</dbReference>
<dbReference type="GO" id="GO:0071013">
    <property type="term" value="C:catalytic step 2 spliceosome"/>
    <property type="evidence" value="ECO:0007669"/>
    <property type="project" value="TreeGrafter"/>
</dbReference>
<dbReference type="GO" id="GO:0003723">
    <property type="term" value="F:RNA binding"/>
    <property type="evidence" value="ECO:0007669"/>
    <property type="project" value="UniProtKB-UniRule"/>
</dbReference>
<dbReference type="Proteomes" id="UP000790347">
    <property type="component" value="Unassembled WGS sequence"/>
</dbReference>
<dbReference type="InterPro" id="IPR051847">
    <property type="entry name" value="RNA_proc/Spliceosome_comp"/>
</dbReference>